<dbReference type="CDD" id="cd05323">
    <property type="entry name" value="ADH_SDR_c_like"/>
    <property type="match status" value="1"/>
</dbReference>
<organism evidence="7">
    <name type="scientific">Bactrocera latifrons</name>
    <name type="common">Malaysian fruit fly</name>
    <name type="synonym">Chaetodacus latifrons</name>
    <dbReference type="NCBI Taxonomy" id="174628"/>
    <lineage>
        <taxon>Eukaryota</taxon>
        <taxon>Metazoa</taxon>
        <taxon>Ecdysozoa</taxon>
        <taxon>Arthropoda</taxon>
        <taxon>Hexapoda</taxon>
        <taxon>Insecta</taxon>
        <taxon>Pterygota</taxon>
        <taxon>Neoptera</taxon>
        <taxon>Endopterygota</taxon>
        <taxon>Diptera</taxon>
        <taxon>Brachycera</taxon>
        <taxon>Muscomorpha</taxon>
        <taxon>Tephritoidea</taxon>
        <taxon>Tephritidae</taxon>
        <taxon>Bactrocera</taxon>
        <taxon>Bactrocera</taxon>
    </lineage>
</organism>
<comment type="subunit">
    <text evidence="2">Homodimer.</text>
</comment>
<dbReference type="GO" id="GO:0004022">
    <property type="term" value="F:alcohol dehydrogenase (NAD+) activity"/>
    <property type="evidence" value="ECO:0007669"/>
    <property type="project" value="UniProtKB-EC"/>
</dbReference>
<evidence type="ECO:0000256" key="5">
    <source>
        <dbReference type="ARBA" id="ARBA00023027"/>
    </source>
</evidence>
<dbReference type="PRINTS" id="PR00080">
    <property type="entry name" value="SDRFAMILY"/>
</dbReference>
<dbReference type="PROSITE" id="PS00061">
    <property type="entry name" value="ADH_SHORT"/>
    <property type="match status" value="1"/>
</dbReference>
<keyword evidence="5" id="KW-0520">NAD</keyword>
<dbReference type="SUPFAM" id="SSF51735">
    <property type="entry name" value="NAD(P)-binding Rossmann-fold domains"/>
    <property type="match status" value="1"/>
</dbReference>
<reference evidence="7" key="1">
    <citation type="submission" date="2015-06" db="EMBL/GenBank/DDBJ databases">
        <authorList>
            <person name="Hoefler B.C."/>
            <person name="Straight P.D."/>
        </authorList>
    </citation>
    <scope>NUCLEOTIDE SEQUENCE</scope>
</reference>
<dbReference type="GO" id="GO:0005737">
    <property type="term" value="C:cytoplasm"/>
    <property type="evidence" value="ECO:0007669"/>
    <property type="project" value="TreeGrafter"/>
</dbReference>
<dbReference type="FunFam" id="3.40.50.720:FF:000149">
    <property type="entry name" value="15-hydroxyprostaglandin dehydrogenase [NAD(+)]"/>
    <property type="match status" value="1"/>
</dbReference>
<accession>A0A0K8WGQ9</accession>
<dbReference type="PANTHER" id="PTHR44229:SF8">
    <property type="entry name" value="ALCOHOL DEHYDROGENASE-RELATED"/>
    <property type="match status" value="1"/>
</dbReference>
<protein>
    <recommendedName>
        <fullName evidence="3">alcohol dehydrogenase</fullName>
        <ecNumber evidence="3">1.1.1.1</ecNumber>
    </recommendedName>
</protein>
<evidence type="ECO:0000256" key="3">
    <source>
        <dbReference type="ARBA" id="ARBA00013190"/>
    </source>
</evidence>
<evidence type="ECO:0000256" key="6">
    <source>
        <dbReference type="RuleBase" id="RU000363"/>
    </source>
</evidence>
<dbReference type="Gene3D" id="3.40.50.720">
    <property type="entry name" value="NAD(P)-binding Rossmann-like Domain"/>
    <property type="match status" value="1"/>
</dbReference>
<dbReference type="InterPro" id="IPR036291">
    <property type="entry name" value="NAD(P)-bd_dom_sf"/>
</dbReference>
<keyword evidence="4" id="KW-0560">Oxidoreductase</keyword>
<evidence type="ECO:0000256" key="1">
    <source>
        <dbReference type="ARBA" id="ARBA00006484"/>
    </source>
</evidence>
<evidence type="ECO:0000256" key="4">
    <source>
        <dbReference type="ARBA" id="ARBA00023002"/>
    </source>
</evidence>
<dbReference type="AlphaFoldDB" id="A0A0K8WGQ9"/>
<evidence type="ECO:0000313" key="7">
    <source>
        <dbReference type="EMBL" id="JAI50065.1"/>
    </source>
</evidence>
<dbReference type="PRINTS" id="PR01169">
    <property type="entry name" value="CERATITISADH"/>
</dbReference>
<sequence>MGLTGKNVVFVGGLGYIGYEACKKIMTKNVSSFFVFDVLENAENIKALQAINPKTKVYYTKFDITNKASIKSALADVVAKVQYIDVLVNGAGILADPNVELTMNINLIGLIHTTLEAIPLMDKNKKGRGGLIVNIASVLGLEPAPPTAVYCASKFGVMGFSRSLGDPYYYNLTGIAVVTFCPGLTDTPLKNNIATKYTFEYSKVIGEKLNNTKTQKPEACGAHLAEVVESAENGGIYISNQGTLSKVTPTVYWEPTFN</sequence>
<name>A0A0K8WGQ9_BACLA</name>
<dbReference type="Pfam" id="PF00106">
    <property type="entry name" value="adh_short"/>
    <property type="match status" value="1"/>
</dbReference>
<dbReference type="OrthoDB" id="417891at2759"/>
<dbReference type="PANTHER" id="PTHR44229">
    <property type="entry name" value="15-HYDROXYPROSTAGLANDIN DEHYDROGENASE [NAD(+)]"/>
    <property type="match status" value="1"/>
</dbReference>
<dbReference type="EMBL" id="GDHF01002249">
    <property type="protein sequence ID" value="JAI50065.1"/>
    <property type="molecule type" value="Transcribed_RNA"/>
</dbReference>
<dbReference type="InterPro" id="IPR020904">
    <property type="entry name" value="Sc_DH/Rdtase_CS"/>
</dbReference>
<dbReference type="InterPro" id="IPR002426">
    <property type="entry name" value="ADH_Ceratitis-type"/>
</dbReference>
<gene>
    <name evidence="7" type="primary">ADH_8</name>
    <name evidence="7" type="ORF">c0_g3_i3</name>
</gene>
<dbReference type="InterPro" id="IPR002347">
    <property type="entry name" value="SDR_fam"/>
</dbReference>
<proteinExistence type="inferred from homology"/>
<dbReference type="EC" id="1.1.1.1" evidence="3"/>
<dbReference type="PRINTS" id="PR01167">
    <property type="entry name" value="INSADHFAMILY"/>
</dbReference>
<evidence type="ECO:0000256" key="2">
    <source>
        <dbReference type="ARBA" id="ARBA00011738"/>
    </source>
</evidence>
<comment type="similarity">
    <text evidence="1 6">Belongs to the short-chain dehydrogenases/reductases (SDR) family.</text>
</comment>